<dbReference type="GO" id="GO:0008270">
    <property type="term" value="F:zinc ion binding"/>
    <property type="evidence" value="ECO:0007669"/>
    <property type="project" value="UniProtKB-KW"/>
</dbReference>
<name>A0AAD6YGE4_9AGAR</name>
<dbReference type="EMBL" id="JARJCW010000016">
    <property type="protein sequence ID" value="KAJ7215804.1"/>
    <property type="molecule type" value="Genomic_DNA"/>
</dbReference>
<evidence type="ECO:0000256" key="1">
    <source>
        <dbReference type="ARBA" id="ARBA00004123"/>
    </source>
</evidence>
<evidence type="ECO:0000313" key="8">
    <source>
        <dbReference type="Proteomes" id="UP001219525"/>
    </source>
</evidence>
<evidence type="ECO:0000256" key="3">
    <source>
        <dbReference type="ARBA" id="ARBA00022771"/>
    </source>
</evidence>
<dbReference type="PANTHER" id="PTHR46481">
    <property type="entry name" value="ZINC FINGER BED DOMAIN-CONTAINING PROTEIN 4"/>
    <property type="match status" value="1"/>
</dbReference>
<evidence type="ECO:0000256" key="5">
    <source>
        <dbReference type="ARBA" id="ARBA00023242"/>
    </source>
</evidence>
<comment type="caution">
    <text evidence="7">The sequence shown here is derived from an EMBL/GenBank/DDBJ whole genome shotgun (WGS) entry which is preliminary data.</text>
</comment>
<keyword evidence="5" id="KW-0539">Nucleus</keyword>
<keyword evidence="2" id="KW-0479">Metal-binding</keyword>
<sequence>MDLGRIRVLQDPTRHRREGRPPLLGRCHVFTCAKAGCRKTVTRYLDSKDATSTSNMIKHIRGKCFGDAAWEAAKDLSAKGARANVVSPLMTTGKITAVFERQNGKKGAVTFSTIPHTRAEIKAETVKWCAESNRPFSVVEDRGYRCLTKTGRPHYYVPSATTVSRDTKRIFARCRTRIAKLLQDYDGELSFIVDCWTSPNHKAMFGICVELMLDGAPLTLVLDVIEVAKSPAALQPGELPVMMQSST</sequence>
<dbReference type="InterPro" id="IPR052035">
    <property type="entry name" value="ZnF_BED_domain_contain"/>
</dbReference>
<dbReference type="Proteomes" id="UP001219525">
    <property type="component" value="Unassembled WGS sequence"/>
</dbReference>
<gene>
    <name evidence="7" type="ORF">GGX14DRAFT_359148</name>
</gene>
<evidence type="ECO:0000313" key="7">
    <source>
        <dbReference type="EMBL" id="KAJ7215804.1"/>
    </source>
</evidence>
<dbReference type="GO" id="GO:0005634">
    <property type="term" value="C:nucleus"/>
    <property type="evidence" value="ECO:0007669"/>
    <property type="project" value="UniProtKB-SubCell"/>
</dbReference>
<dbReference type="SUPFAM" id="SSF140996">
    <property type="entry name" value="Hermes dimerisation domain"/>
    <property type="match status" value="1"/>
</dbReference>
<evidence type="ECO:0000256" key="6">
    <source>
        <dbReference type="SAM" id="MobiDB-lite"/>
    </source>
</evidence>
<dbReference type="PANTHER" id="PTHR46481:SF10">
    <property type="entry name" value="ZINC FINGER BED DOMAIN-CONTAINING PROTEIN 39"/>
    <property type="match status" value="1"/>
</dbReference>
<dbReference type="AlphaFoldDB" id="A0AAD6YGE4"/>
<feature type="region of interest" description="Disordered" evidence="6">
    <location>
        <begin position="1"/>
        <end position="20"/>
    </location>
</feature>
<keyword evidence="3" id="KW-0863">Zinc-finger</keyword>
<keyword evidence="4" id="KW-0862">Zinc</keyword>
<evidence type="ECO:0000256" key="4">
    <source>
        <dbReference type="ARBA" id="ARBA00022833"/>
    </source>
</evidence>
<accession>A0AAD6YGE4</accession>
<proteinExistence type="predicted"/>
<reference evidence="7" key="1">
    <citation type="submission" date="2023-03" db="EMBL/GenBank/DDBJ databases">
        <title>Massive genome expansion in bonnet fungi (Mycena s.s.) driven by repeated elements and novel gene families across ecological guilds.</title>
        <authorList>
            <consortium name="Lawrence Berkeley National Laboratory"/>
            <person name="Harder C.B."/>
            <person name="Miyauchi S."/>
            <person name="Viragh M."/>
            <person name="Kuo A."/>
            <person name="Thoen E."/>
            <person name="Andreopoulos B."/>
            <person name="Lu D."/>
            <person name="Skrede I."/>
            <person name="Drula E."/>
            <person name="Henrissat B."/>
            <person name="Morin E."/>
            <person name="Kohler A."/>
            <person name="Barry K."/>
            <person name="LaButti K."/>
            <person name="Morin E."/>
            <person name="Salamov A."/>
            <person name="Lipzen A."/>
            <person name="Mereny Z."/>
            <person name="Hegedus B."/>
            <person name="Baldrian P."/>
            <person name="Stursova M."/>
            <person name="Weitz H."/>
            <person name="Taylor A."/>
            <person name="Grigoriev I.V."/>
            <person name="Nagy L.G."/>
            <person name="Martin F."/>
            <person name="Kauserud H."/>
        </authorList>
    </citation>
    <scope>NUCLEOTIDE SEQUENCE</scope>
    <source>
        <strain evidence="7">9144</strain>
    </source>
</reference>
<comment type="subcellular location">
    <subcellularLocation>
        <location evidence="1">Nucleus</location>
    </subcellularLocation>
</comment>
<keyword evidence="8" id="KW-1185">Reference proteome</keyword>
<protein>
    <recommendedName>
        <fullName evidence="9">Transposase</fullName>
    </recommendedName>
</protein>
<evidence type="ECO:0008006" key="9">
    <source>
        <dbReference type="Google" id="ProtNLM"/>
    </source>
</evidence>
<evidence type="ECO:0000256" key="2">
    <source>
        <dbReference type="ARBA" id="ARBA00022723"/>
    </source>
</evidence>
<organism evidence="7 8">
    <name type="scientific">Mycena pura</name>
    <dbReference type="NCBI Taxonomy" id="153505"/>
    <lineage>
        <taxon>Eukaryota</taxon>
        <taxon>Fungi</taxon>
        <taxon>Dikarya</taxon>
        <taxon>Basidiomycota</taxon>
        <taxon>Agaricomycotina</taxon>
        <taxon>Agaricomycetes</taxon>
        <taxon>Agaricomycetidae</taxon>
        <taxon>Agaricales</taxon>
        <taxon>Marasmiineae</taxon>
        <taxon>Mycenaceae</taxon>
        <taxon>Mycena</taxon>
    </lineage>
</organism>